<evidence type="ECO:0000259" key="1">
    <source>
        <dbReference type="PROSITE" id="PS50181"/>
    </source>
</evidence>
<dbReference type="EMBL" id="HE681721">
    <property type="protein sequence ID" value="CCG25552.1"/>
    <property type="molecule type" value="Genomic_DNA"/>
</dbReference>
<evidence type="ECO:0000313" key="3">
    <source>
        <dbReference type="Proteomes" id="UP000005018"/>
    </source>
</evidence>
<feature type="domain" description="F-box" evidence="1">
    <location>
        <begin position="30"/>
        <end position="75"/>
    </location>
</feature>
<organism evidence="2 3">
    <name type="scientific">Candida orthopsilosis (strain 90-125)</name>
    <name type="common">Yeast</name>
    <dbReference type="NCBI Taxonomy" id="1136231"/>
    <lineage>
        <taxon>Eukaryota</taxon>
        <taxon>Fungi</taxon>
        <taxon>Dikarya</taxon>
        <taxon>Ascomycota</taxon>
        <taxon>Saccharomycotina</taxon>
        <taxon>Pichiomycetes</taxon>
        <taxon>Debaryomycetaceae</taxon>
        <taxon>Candida/Lodderomyces clade</taxon>
        <taxon>Candida</taxon>
    </lineage>
</organism>
<dbReference type="HOGENOM" id="CLU_043163_0_0_1"/>
<dbReference type="RefSeq" id="XP_003868456.1">
    <property type="nucleotide sequence ID" value="XM_003868408.1"/>
</dbReference>
<gene>
    <name evidence="2" type="ORF">CORT_0C01750</name>
</gene>
<dbReference type="KEGG" id="cot:CORT_0C01750"/>
<keyword evidence="3" id="KW-1185">Reference proteome</keyword>
<proteinExistence type="predicted"/>
<sequence length="436" mass="51363">MSKNFVRPWFHYLYQLFYHDISYSRFIYKAPMLYLLPPEIVEKIGISLPQNDLLSLMTTNQYFYNLLHPRLYSVVIFDSSPHLFDYDTKSLNAFKQGRNDYKVDGKFMRGVRIRSVFALKAFMKSVIKFAHYVKGLMVINLPDISDLEAFDYFKAMLPLMIQLQIFSWNHNVAFPVSFLKYNSSIRAMRGKIETDCCAQFPYMTQGVYTKIDSVQDLETITLRNIDLTDLEYDFSKIKSLSLDNCTYKRDYLVDQDFTSLEDLSIMVEDDPSVIRLMSKLKLKSLSLKTESSISGLLHKLLPGIVRLELHSQFDLASLKQLSRFVNLKYLQLPILEKDILEVLPFISQSIQFLNLNVLETTERNNCLIADEYWECTVDQNLLKFQDFVLEYHRRLNNLEWVMFNGNNKKYVFECAESVIYRDRFSCYFDEIVNTLL</sequence>
<dbReference type="PROSITE" id="PS50181">
    <property type="entry name" value="FBOX"/>
    <property type="match status" value="1"/>
</dbReference>
<reference evidence="2 3" key="1">
    <citation type="journal article" date="2012" name="PLoS ONE">
        <title>Sequence and analysis of the genome of the pathogenic yeast Candida orthopsilosis.</title>
        <authorList>
            <person name="Riccombeni A."/>
            <person name="Vidanes G."/>
            <person name="Proux-Wera E."/>
            <person name="Wolfe K.H."/>
            <person name="Butler G."/>
        </authorList>
    </citation>
    <scope>NUCLEOTIDE SEQUENCE [LARGE SCALE GENOMIC DNA]</scope>
    <source>
        <strain evidence="2 3">Co 90-125</strain>
    </source>
</reference>
<protein>
    <recommendedName>
        <fullName evidence="1">F-box domain-containing protein</fullName>
    </recommendedName>
</protein>
<dbReference type="OrthoDB" id="3162794at2759"/>
<dbReference type="GeneID" id="14539293"/>
<dbReference type="eggNOG" id="ENOG502SDX4">
    <property type="taxonomic scope" value="Eukaryota"/>
</dbReference>
<evidence type="ECO:0000313" key="2">
    <source>
        <dbReference type="EMBL" id="CCG25552.1"/>
    </source>
</evidence>
<dbReference type="AlphaFoldDB" id="H8X2K5"/>
<name>H8X2K5_CANO9</name>
<accession>H8X2K5</accession>
<dbReference type="InterPro" id="IPR001810">
    <property type="entry name" value="F-box_dom"/>
</dbReference>
<dbReference type="Proteomes" id="UP000005018">
    <property type="component" value="Chromosome 3"/>
</dbReference>